<comment type="caution">
    <text evidence="1">The sequence shown here is derived from an EMBL/GenBank/DDBJ whole genome shotgun (WGS) entry which is preliminary data.</text>
</comment>
<sequence length="60" mass="6570">MKIIDSKCWSSARRFVVPAETAQPEERSFTVSGSSTGPGIFELFLGEGASPSTFEFFADY</sequence>
<reference evidence="1 2" key="1">
    <citation type="submission" date="2023-04" db="EMBL/GenBank/DDBJ databases">
        <title>A novel bacteria isolated from coastal sediment.</title>
        <authorList>
            <person name="Liu X.-J."/>
            <person name="Du Z.-J."/>
        </authorList>
    </citation>
    <scope>NUCLEOTIDE SEQUENCE [LARGE SCALE GENOMIC DNA]</scope>
    <source>
        <strain evidence="1 2">SDUM461003</strain>
    </source>
</reference>
<gene>
    <name evidence="1" type="ORF">QEH52_19290</name>
</gene>
<dbReference type="RefSeq" id="WP_308952590.1">
    <property type="nucleotide sequence ID" value="NZ_JARXHW010000111.1"/>
</dbReference>
<evidence type="ECO:0000313" key="1">
    <source>
        <dbReference type="EMBL" id="MDQ8209672.1"/>
    </source>
</evidence>
<dbReference type="EMBL" id="JARXHW010000111">
    <property type="protein sequence ID" value="MDQ8209672.1"/>
    <property type="molecule type" value="Genomic_DNA"/>
</dbReference>
<organism evidence="1 2">
    <name type="scientific">Thalassobacterium maritimum</name>
    <dbReference type="NCBI Taxonomy" id="3041265"/>
    <lineage>
        <taxon>Bacteria</taxon>
        <taxon>Pseudomonadati</taxon>
        <taxon>Verrucomicrobiota</taxon>
        <taxon>Opitutia</taxon>
        <taxon>Puniceicoccales</taxon>
        <taxon>Coraliomargaritaceae</taxon>
        <taxon>Thalassobacterium</taxon>
    </lineage>
</organism>
<name>A0ABU1B1M0_9BACT</name>
<protein>
    <submittedName>
        <fullName evidence="1">Uncharacterized protein</fullName>
    </submittedName>
</protein>
<keyword evidence="2" id="KW-1185">Reference proteome</keyword>
<proteinExistence type="predicted"/>
<evidence type="ECO:0000313" key="2">
    <source>
        <dbReference type="Proteomes" id="UP001225316"/>
    </source>
</evidence>
<accession>A0ABU1B1M0</accession>
<dbReference type="Proteomes" id="UP001225316">
    <property type="component" value="Unassembled WGS sequence"/>
</dbReference>